<comment type="caution">
    <text evidence="9">The sequence shown here is derived from an EMBL/GenBank/DDBJ whole genome shotgun (WGS) entry which is preliminary data.</text>
</comment>
<keyword evidence="2 6" id="KW-0812">Transmembrane</keyword>
<feature type="transmembrane region" description="Helical" evidence="6">
    <location>
        <begin position="603"/>
        <end position="635"/>
    </location>
</feature>
<organism evidence="9 10">
    <name type="scientific">Lichtheimia ornata</name>
    <dbReference type="NCBI Taxonomy" id="688661"/>
    <lineage>
        <taxon>Eukaryota</taxon>
        <taxon>Fungi</taxon>
        <taxon>Fungi incertae sedis</taxon>
        <taxon>Mucoromycota</taxon>
        <taxon>Mucoromycotina</taxon>
        <taxon>Mucoromycetes</taxon>
        <taxon>Mucorales</taxon>
        <taxon>Lichtheimiaceae</taxon>
        <taxon>Lichtheimia</taxon>
    </lineage>
</organism>
<feature type="transmembrane region" description="Helical" evidence="6">
    <location>
        <begin position="550"/>
        <end position="583"/>
    </location>
</feature>
<dbReference type="PANTHER" id="PTHR43310:SF4">
    <property type="entry name" value="AFR304WP"/>
    <property type="match status" value="1"/>
</dbReference>
<evidence type="ECO:0000259" key="8">
    <source>
        <dbReference type="PROSITE" id="PS50801"/>
    </source>
</evidence>
<evidence type="ECO:0008006" key="11">
    <source>
        <dbReference type="Google" id="ProtNLM"/>
    </source>
</evidence>
<feature type="transmembrane region" description="Helical" evidence="6">
    <location>
        <begin position="211"/>
        <end position="232"/>
    </location>
</feature>
<evidence type="ECO:0000256" key="1">
    <source>
        <dbReference type="ARBA" id="ARBA00004141"/>
    </source>
</evidence>
<dbReference type="CDD" id="cd07042">
    <property type="entry name" value="STAS_SulP_like_sulfate_transporter"/>
    <property type="match status" value="1"/>
</dbReference>
<dbReference type="GO" id="GO:0016020">
    <property type="term" value="C:membrane"/>
    <property type="evidence" value="ECO:0007669"/>
    <property type="project" value="UniProtKB-SubCell"/>
</dbReference>
<evidence type="ECO:0000313" key="10">
    <source>
        <dbReference type="Proteomes" id="UP001234581"/>
    </source>
</evidence>
<feature type="compositionally biased region" description="Polar residues" evidence="5">
    <location>
        <begin position="17"/>
        <end position="26"/>
    </location>
</feature>
<evidence type="ECO:0000256" key="2">
    <source>
        <dbReference type="ARBA" id="ARBA00022692"/>
    </source>
</evidence>
<keyword evidence="4 6" id="KW-0472">Membrane</keyword>
<feature type="transmembrane region" description="Helical" evidence="6">
    <location>
        <begin position="309"/>
        <end position="329"/>
    </location>
</feature>
<evidence type="ECO:0000256" key="5">
    <source>
        <dbReference type="SAM" id="MobiDB-lite"/>
    </source>
</evidence>
<dbReference type="PROSITE" id="PS50042">
    <property type="entry name" value="CNMP_BINDING_3"/>
    <property type="match status" value="1"/>
</dbReference>
<dbReference type="Gene3D" id="3.30.750.24">
    <property type="entry name" value="STAS domain"/>
    <property type="match status" value="1"/>
</dbReference>
<dbReference type="InterPro" id="IPR011547">
    <property type="entry name" value="SLC26A/SulP_dom"/>
</dbReference>
<evidence type="ECO:0000256" key="6">
    <source>
        <dbReference type="SAM" id="Phobius"/>
    </source>
</evidence>
<reference evidence="9 10" key="1">
    <citation type="submission" date="2023-03" db="EMBL/GenBank/DDBJ databases">
        <title>Genome sequence of Lichtheimia ornata CBS 291.66.</title>
        <authorList>
            <person name="Mohabir J.T."/>
            <person name="Shea T.P."/>
            <person name="Kurbessoian T."/>
            <person name="Berby B."/>
            <person name="Fontaine J."/>
            <person name="Livny J."/>
            <person name="Gnirke A."/>
            <person name="Stajich J.E."/>
            <person name="Cuomo C.A."/>
        </authorList>
    </citation>
    <scope>NUCLEOTIDE SEQUENCE [LARGE SCALE GENOMIC DNA]</scope>
    <source>
        <strain evidence="9">CBS 291.66</strain>
    </source>
</reference>
<dbReference type="InterPro" id="IPR052706">
    <property type="entry name" value="Membrane-Transporter-like"/>
</dbReference>
<dbReference type="AlphaFoldDB" id="A0AAD7Y1E1"/>
<dbReference type="RefSeq" id="XP_058345851.1">
    <property type="nucleotide sequence ID" value="XM_058483232.1"/>
</dbReference>
<dbReference type="Pfam" id="PF00027">
    <property type="entry name" value="cNMP_binding"/>
    <property type="match status" value="1"/>
</dbReference>
<dbReference type="InterPro" id="IPR018490">
    <property type="entry name" value="cNMP-bd_dom_sf"/>
</dbReference>
<dbReference type="InterPro" id="IPR014710">
    <property type="entry name" value="RmlC-like_jellyroll"/>
</dbReference>
<keyword evidence="10" id="KW-1185">Reference proteome</keyword>
<feature type="region of interest" description="Disordered" evidence="5">
    <location>
        <begin position="120"/>
        <end position="142"/>
    </location>
</feature>
<dbReference type="CDD" id="cd00038">
    <property type="entry name" value="CAP_ED"/>
    <property type="match status" value="1"/>
</dbReference>
<feature type="transmembrane region" description="Helical" evidence="6">
    <location>
        <begin position="252"/>
        <end position="271"/>
    </location>
</feature>
<evidence type="ECO:0000256" key="4">
    <source>
        <dbReference type="ARBA" id="ARBA00023136"/>
    </source>
</evidence>
<evidence type="ECO:0000259" key="7">
    <source>
        <dbReference type="PROSITE" id="PS50042"/>
    </source>
</evidence>
<dbReference type="PANTHER" id="PTHR43310">
    <property type="entry name" value="SULFATE TRANSPORTER YBAR-RELATED"/>
    <property type="match status" value="1"/>
</dbReference>
<dbReference type="Proteomes" id="UP001234581">
    <property type="component" value="Unassembled WGS sequence"/>
</dbReference>
<feature type="transmembrane region" description="Helical" evidence="6">
    <location>
        <begin position="518"/>
        <end position="538"/>
    </location>
</feature>
<gene>
    <name evidence="9" type="ORF">O0I10_003160</name>
</gene>
<comment type="subcellular location">
    <subcellularLocation>
        <location evidence="1">Membrane</location>
        <topology evidence="1">Multi-pass membrane protein</topology>
    </subcellularLocation>
</comment>
<feature type="transmembrane region" description="Helical" evidence="6">
    <location>
        <begin position="477"/>
        <end position="498"/>
    </location>
</feature>
<dbReference type="Pfam" id="PF01740">
    <property type="entry name" value="STAS"/>
    <property type="match status" value="1"/>
</dbReference>
<name>A0AAD7Y1E1_9FUNG</name>
<keyword evidence="3 6" id="KW-1133">Transmembrane helix</keyword>
<evidence type="ECO:0000256" key="3">
    <source>
        <dbReference type="ARBA" id="ARBA00022989"/>
    </source>
</evidence>
<protein>
    <recommendedName>
        <fullName evidence="11">Sulfate transporter family protein</fullName>
    </recommendedName>
</protein>
<dbReference type="SUPFAM" id="SSF52091">
    <property type="entry name" value="SpoIIaa-like"/>
    <property type="match status" value="1"/>
</dbReference>
<feature type="region of interest" description="Disordered" evidence="5">
    <location>
        <begin position="1"/>
        <end position="51"/>
    </location>
</feature>
<evidence type="ECO:0000313" key="9">
    <source>
        <dbReference type="EMBL" id="KAJ8660938.1"/>
    </source>
</evidence>
<feature type="domain" description="STAS" evidence="8">
    <location>
        <begin position="676"/>
        <end position="792"/>
    </location>
</feature>
<proteinExistence type="predicted"/>
<dbReference type="EMBL" id="JARTCD010000010">
    <property type="protein sequence ID" value="KAJ8660938.1"/>
    <property type="molecule type" value="Genomic_DNA"/>
</dbReference>
<feature type="domain" description="Cyclic nucleotide-binding" evidence="7">
    <location>
        <begin position="901"/>
        <end position="981"/>
    </location>
</feature>
<dbReference type="SUPFAM" id="SSF51206">
    <property type="entry name" value="cAMP-binding domain-like"/>
    <property type="match status" value="1"/>
</dbReference>
<feature type="transmembrane region" description="Helical" evidence="6">
    <location>
        <begin position="341"/>
        <end position="359"/>
    </location>
</feature>
<dbReference type="SMART" id="SM00100">
    <property type="entry name" value="cNMP"/>
    <property type="match status" value="1"/>
</dbReference>
<dbReference type="GeneID" id="83210573"/>
<sequence length="1014" mass="113212">MDARHPGDMEQQQQQQTSPVVETTSPKDGYMSRTAAQDLPSRSYFSSHGNYDPQTGTRYSASIESIRAHSVALGDLQMADDTTGRLDESRLSISRSPPITMEPTGSSNLSLLLDQQNAKLHNQQPQQPPQHRIRKTSTYDEEASPLLQQVETARTASTRYHSIDSSYSTATTPHHHHHQQQHDHDHVPPIKGKMRHSSSSWLHWIRQPISYIPAVILGLLLNLLDAISYGMITFPLNNPIFASFGPDGISMFFVSCIIAQLVYSCGGSIFAGGNGSMMIEVVPFLHIIAEQIVDYIGDNHKQEIIASTMVAFALSSIMTGLAFFLLGAFKLGSLIGFFPRHILVGTIGGVGWFLIATGIEVSGRLEENLTYTIPMMQKIFLDTHTLVLWATAFGAAVLLRTMQQRISNPLLVPAFFMVLPIVFYLVLAIAGLDVNDVRDQGWIFPLVQSDLPFWHFYTNFDFTMVNWRAVGHTMPAMLALTFFGLLHVPINVPALGVSTNNDDVNVNRELIAHGMSNAISGLFGSIQNYLVYTNSLLFIRTGGDSRVAGIMLAGATAALWMVGPWIVGYIPVMVVGALIFHLGLDLLKEALYDTWHCVHYFEYLTICVIIFVMAVWGFVEGILVGIVMACIFFVVQNAQLSDAIRSTHTGAELRSTVRRLYRQQKFLKYVGSQIQVVKLQGYLFFGTINQVESAIRDMLDQRAWDRKPIRFLVLDLQLVQGIDFSAAEAFVRIRRLLKARDVYMVLCNIARDSDQAKALMKAGVWVDDEDHEDDTNSDLKCFESLNDGLEWCENILLEACTTYLAAKGGPLPIKDSATQNSDDTHIDMVYEASPRRRMVSHAIRKILPADTPTSPAHTHANLSQPTLLMIQALSELTHQDVPFEFYHKLGTYFKRETLVGGEAIWHEGDPSDCLIVVENGTLRSLMHVGNGENRVVETILAGTVVGELGLFTSAQHRTRSVYAEQNSVIWKLTRESFEHMLSSDPALANQFIMLSLHFSSERLDIMTRFAFQLH</sequence>
<accession>A0AAD7Y1E1</accession>
<feature type="transmembrane region" description="Helical" evidence="6">
    <location>
        <begin position="411"/>
        <end position="432"/>
    </location>
</feature>
<dbReference type="PROSITE" id="PS50801">
    <property type="entry name" value="STAS"/>
    <property type="match status" value="1"/>
</dbReference>
<dbReference type="InterPro" id="IPR002645">
    <property type="entry name" value="STAS_dom"/>
</dbReference>
<dbReference type="InterPro" id="IPR000595">
    <property type="entry name" value="cNMP-bd_dom"/>
</dbReference>
<feature type="region of interest" description="Disordered" evidence="5">
    <location>
        <begin position="166"/>
        <end position="186"/>
    </location>
</feature>
<dbReference type="InterPro" id="IPR036513">
    <property type="entry name" value="STAS_dom_sf"/>
</dbReference>
<dbReference type="Pfam" id="PF00916">
    <property type="entry name" value="Sulfate_transp"/>
    <property type="match status" value="1"/>
</dbReference>
<feature type="region of interest" description="Disordered" evidence="5">
    <location>
        <begin position="79"/>
        <end position="107"/>
    </location>
</feature>
<dbReference type="Gene3D" id="2.60.120.10">
    <property type="entry name" value="Jelly Rolls"/>
    <property type="match status" value="1"/>
</dbReference>